<evidence type="ECO:0000313" key="2">
    <source>
        <dbReference type="EMBL" id="PIU41505.1"/>
    </source>
</evidence>
<organism evidence="2 3">
    <name type="scientific">Candidatus Aquitaenariimonas noxiae</name>
    <dbReference type="NCBI Taxonomy" id="1974741"/>
    <lineage>
        <taxon>Bacteria</taxon>
        <taxon>Pseudomonadati</taxon>
        <taxon>Candidatus Omnitrophota</taxon>
        <taxon>Candidatus Aquitaenariimonas</taxon>
    </lineage>
</organism>
<dbReference type="EMBL" id="PEWV01000053">
    <property type="protein sequence ID" value="PIU41505.1"/>
    <property type="molecule type" value="Genomic_DNA"/>
</dbReference>
<reference evidence="2 3" key="1">
    <citation type="submission" date="2017-09" db="EMBL/GenBank/DDBJ databases">
        <title>Depth-based differentiation of microbial function through sediment-hosted aquifers and enrichment of novel symbionts in the deep terrestrial subsurface.</title>
        <authorList>
            <person name="Probst A.J."/>
            <person name="Ladd B."/>
            <person name="Jarett J.K."/>
            <person name="Geller-Mcgrath D.E."/>
            <person name="Sieber C.M."/>
            <person name="Emerson J.B."/>
            <person name="Anantharaman K."/>
            <person name="Thomas B.C."/>
            <person name="Malmstrom R."/>
            <person name="Stieglmeier M."/>
            <person name="Klingl A."/>
            <person name="Woyke T."/>
            <person name="Ryan C.M."/>
            <person name="Banfield J.F."/>
        </authorList>
    </citation>
    <scope>NUCLEOTIDE SEQUENCE [LARGE SCALE GENOMIC DNA]</scope>
    <source>
        <strain evidence="2">CG07_land_8_20_14_0_80_42_15</strain>
    </source>
</reference>
<dbReference type="Gene3D" id="3.40.30.10">
    <property type="entry name" value="Glutaredoxin"/>
    <property type="match status" value="1"/>
</dbReference>
<feature type="transmembrane region" description="Helical" evidence="1">
    <location>
        <begin position="236"/>
        <end position="256"/>
    </location>
</feature>
<dbReference type="PANTHER" id="PTHR37833">
    <property type="entry name" value="LIPOPROTEIN-RELATED"/>
    <property type="match status" value="1"/>
</dbReference>
<gene>
    <name evidence="2" type="ORF">COS99_05220</name>
</gene>
<dbReference type="PANTHER" id="PTHR37833:SF1">
    <property type="entry name" value="SIGNAL PEPTIDE PROTEIN"/>
    <property type="match status" value="1"/>
</dbReference>
<dbReference type="InterPro" id="IPR036249">
    <property type="entry name" value="Thioredoxin-like_sf"/>
</dbReference>
<feature type="transmembrane region" description="Helical" evidence="1">
    <location>
        <begin position="352"/>
        <end position="374"/>
    </location>
</feature>
<dbReference type="Proteomes" id="UP000230052">
    <property type="component" value="Unassembled WGS sequence"/>
</dbReference>
<dbReference type="InterPro" id="IPR013783">
    <property type="entry name" value="Ig-like_fold"/>
</dbReference>
<comment type="caution">
    <text evidence="2">The sequence shown here is derived from an EMBL/GenBank/DDBJ whole genome shotgun (WGS) entry which is preliminary data.</text>
</comment>
<proteinExistence type="predicted"/>
<dbReference type="SUPFAM" id="SSF52833">
    <property type="entry name" value="Thioredoxin-like"/>
    <property type="match status" value="1"/>
</dbReference>
<feature type="transmembrane region" description="Helical" evidence="1">
    <location>
        <begin position="386"/>
        <end position="407"/>
    </location>
</feature>
<accession>A0A2J0KSY9</accession>
<evidence type="ECO:0000313" key="3">
    <source>
        <dbReference type="Proteomes" id="UP000230052"/>
    </source>
</evidence>
<evidence type="ECO:0008006" key="4">
    <source>
        <dbReference type="Google" id="ProtNLM"/>
    </source>
</evidence>
<feature type="transmembrane region" description="Helical" evidence="1">
    <location>
        <begin position="175"/>
        <end position="194"/>
    </location>
</feature>
<name>A0A2J0KSY9_9BACT</name>
<feature type="transmembrane region" description="Helical" evidence="1">
    <location>
        <begin position="201"/>
        <end position="224"/>
    </location>
</feature>
<dbReference type="InterPro" id="IPR011467">
    <property type="entry name" value="DUF1573"/>
</dbReference>
<evidence type="ECO:0000256" key="1">
    <source>
        <dbReference type="SAM" id="Phobius"/>
    </source>
</evidence>
<keyword evidence="1" id="KW-1133">Transmembrane helix</keyword>
<dbReference type="AlphaFoldDB" id="A0A2J0KSY9"/>
<feature type="transmembrane region" description="Helical" evidence="1">
    <location>
        <begin position="305"/>
        <end position="332"/>
    </location>
</feature>
<keyword evidence="1" id="KW-0812">Transmembrane</keyword>
<dbReference type="Gene3D" id="2.60.40.10">
    <property type="entry name" value="Immunoglobulins"/>
    <property type="match status" value="1"/>
</dbReference>
<protein>
    <recommendedName>
        <fullName evidence="4">DUF1573 domain-containing protein</fullName>
    </recommendedName>
</protein>
<keyword evidence="1" id="KW-0472">Membrane</keyword>
<dbReference type="Pfam" id="PF07610">
    <property type="entry name" value="DUF1573"/>
    <property type="match status" value="1"/>
</dbReference>
<sequence length="535" mass="59039">MKNNANKNRMECISTKMKQVRIIFMAAAMLFFFGLGSCVGGEDKNPVVLFFSSPGCHRCETTQRQLKKVIKTSFDGKIDIEYLDISDISNYEELISLRETYGMVLKFDFPVLYFGGAFIDGSGSAVYDKKILKAFIDKGLRTPGYPEGGKKSIDLTEYFKTFGTLTVAGAGLIDGINPCAFTAIIFFISFLSFQGYEKKKIFLGGAAFIATTFITYLLIGTGLFNSLYSLGTYKMVSTTINVSIGFLSVALGVLSLRDAFIFAKTGSTSDIILQLPKKIKAGINVIIGRYFRISQAGIGQGKRRAWAIVLSAVVVGFFVCLAEAVCTGQVYLPTIVFVFNMSGDRMKALKALVVYNLFFIAPLALIFICGMAGVTSEKFGRFVKKYIVGIKILLAIVLLGLGMALLLSRFPEFGSVAHALGSDDQAKTIRGAERKDPDEKLYWDFGKAKEGDILKHLFRIKNRTGRKVNIKQINSSCACTTSHISGSEILPGKSLEIEVVFKTKGYPGERHRYVYVHTDSREMRIVLLEIKAVIK</sequence>